<protein>
    <submittedName>
        <fullName evidence="6">Polyphosphoinositide phosphatase</fullName>
    </submittedName>
</protein>
<keyword evidence="7" id="KW-1185">Reference proteome</keyword>
<organism evidence="6 7">
    <name type="scientific">Pseudolycoriella hygida</name>
    <dbReference type="NCBI Taxonomy" id="35572"/>
    <lineage>
        <taxon>Eukaryota</taxon>
        <taxon>Metazoa</taxon>
        <taxon>Ecdysozoa</taxon>
        <taxon>Arthropoda</taxon>
        <taxon>Hexapoda</taxon>
        <taxon>Insecta</taxon>
        <taxon>Pterygota</taxon>
        <taxon>Neoptera</taxon>
        <taxon>Endopterygota</taxon>
        <taxon>Diptera</taxon>
        <taxon>Nematocera</taxon>
        <taxon>Sciaroidea</taxon>
        <taxon>Sciaridae</taxon>
        <taxon>Pseudolycoriella</taxon>
    </lineage>
</organism>
<keyword evidence="3" id="KW-0472">Membrane</keyword>
<comment type="subcellular location">
    <subcellularLocation>
        <location evidence="1">Endomembrane system</location>
    </subcellularLocation>
</comment>
<evidence type="ECO:0000313" key="7">
    <source>
        <dbReference type="Proteomes" id="UP001151699"/>
    </source>
</evidence>
<evidence type="ECO:0000313" key="6">
    <source>
        <dbReference type="EMBL" id="KAJ6646362.1"/>
    </source>
</evidence>
<keyword evidence="2" id="KW-0378">Hydrolase</keyword>
<name>A0A9Q0NAI2_9DIPT</name>
<evidence type="ECO:0000256" key="2">
    <source>
        <dbReference type="ARBA" id="ARBA00022801"/>
    </source>
</evidence>
<feature type="compositionally biased region" description="Low complexity" evidence="4">
    <location>
        <begin position="691"/>
        <end position="707"/>
    </location>
</feature>
<feature type="region of interest" description="Disordered" evidence="4">
    <location>
        <begin position="669"/>
        <end position="724"/>
    </location>
</feature>
<evidence type="ECO:0000256" key="4">
    <source>
        <dbReference type="SAM" id="MobiDB-lite"/>
    </source>
</evidence>
<comment type="caution">
    <text evidence="6">The sequence shown here is derived from an EMBL/GenBank/DDBJ whole genome shotgun (WGS) entry which is preliminary data.</text>
</comment>
<reference evidence="6" key="1">
    <citation type="submission" date="2022-07" db="EMBL/GenBank/DDBJ databases">
        <authorList>
            <person name="Trinca V."/>
            <person name="Uliana J.V.C."/>
            <person name="Torres T.T."/>
            <person name="Ward R.J."/>
            <person name="Monesi N."/>
        </authorList>
    </citation>
    <scope>NUCLEOTIDE SEQUENCE</scope>
    <source>
        <strain evidence="6">HSMRA1968</strain>
        <tissue evidence="6">Whole embryos</tissue>
    </source>
</reference>
<dbReference type="OrthoDB" id="405996at2759"/>
<dbReference type="InterPro" id="IPR002013">
    <property type="entry name" value="SAC_dom"/>
</dbReference>
<accession>A0A9Q0NAI2</accession>
<dbReference type="PANTHER" id="PTHR45738:SF5">
    <property type="entry name" value="POLYPHOSPHOINOSITIDE PHOSPHATASE"/>
    <property type="match status" value="1"/>
</dbReference>
<dbReference type="AlphaFoldDB" id="A0A9Q0NAI2"/>
<dbReference type="GO" id="GO:0043813">
    <property type="term" value="F:phosphatidylinositol-3,5-bisphosphate 5-phosphatase activity"/>
    <property type="evidence" value="ECO:0007669"/>
    <property type="project" value="InterPro"/>
</dbReference>
<dbReference type="EMBL" id="WJQU01000001">
    <property type="protein sequence ID" value="KAJ6646362.1"/>
    <property type="molecule type" value="Genomic_DNA"/>
</dbReference>
<dbReference type="PROSITE" id="PS50275">
    <property type="entry name" value="SAC"/>
    <property type="match status" value="1"/>
</dbReference>
<proteinExistence type="predicted"/>
<dbReference type="Proteomes" id="UP001151699">
    <property type="component" value="Chromosome A"/>
</dbReference>
<dbReference type="PANTHER" id="PTHR45738">
    <property type="entry name" value="POLYPHOSPHOINOSITIDE PHOSPHATASE"/>
    <property type="match status" value="1"/>
</dbReference>
<sequence length="852" mass="98408">MLKAMASDNNVIFHSMISSIQKVALYETKTKLYLLGSNDQETRFRLLQIDRTHPNELNIQEYPNEMESRSIRKLVTSWGHCKVTSAYGILGFVRFLEGYYLILVTKRTRVGIIGMHIMYTIMDTTMIRVNDTTKQPHPLEQRYLKMFMNIDLKSNFYFSYSYDLTRTLQHNMSPPAFVGEKTNIETDAPLPPWRNNSSDRAEYAFRSISRKRFVWNAFLLKPMENIMHRDWSLEVIHGFISQSNVSIFGRPVYVCLVTRRSTRFAGTRYLKRGANFDGDVANEVESEQIVIDGTRFSSFVQMRGSIPSHWSQERSKKMVPKPPISLDLSDPYASTPGKHFRRLLYQFGAPVIVLNLVKKREKRKHESILTEEMLTSIKYLNQFLPPKFQLKYIHFDMARKSRVGNVMSGLADIAESVVQQTGLFFRDASETTFQTGLVRVNCVDCLDRTNTAQFAIGKCALAHQLFKLGFIRPPKLEFDSDCITMLESLYEDHGDTLALQYGGSQLVHRIKTYRKTAAWASQGNDIMQTLSRYLSNTFSDTEKQHSINLFLGYYIPYENSQKDNAAIWELPTDYYMHNLQTFNDHRGKSLAPLTDWVGEMVMRNLPYSTSDRNKIVKELIRVHSKELEMIDYFSNYHIPYKWTAFEENIAFQIGHLARNFMPTYRTNFSPFDPSRRGEGRGSLKNPSLTGQSSTSSTASSTSSSQDEYSSESDDEQVISNRNVNSTVDREEKFISFATLLPSTMDVYGFDIKQPKREDALKYKRYVQIGKWSTPNTTYQFASTQSRNILSKAVALTSSANYGADNFQKVNPPKVPEASKLIYDKYIKSPQTIYSKNIEPDEQFLKYFQFNYK</sequence>
<dbReference type="InterPro" id="IPR043573">
    <property type="entry name" value="Fig4-like"/>
</dbReference>
<dbReference type="GO" id="GO:0046856">
    <property type="term" value="P:phosphatidylinositol dephosphorylation"/>
    <property type="evidence" value="ECO:0007669"/>
    <property type="project" value="InterPro"/>
</dbReference>
<evidence type="ECO:0000256" key="3">
    <source>
        <dbReference type="ARBA" id="ARBA00023136"/>
    </source>
</evidence>
<evidence type="ECO:0000256" key="1">
    <source>
        <dbReference type="ARBA" id="ARBA00004308"/>
    </source>
</evidence>
<feature type="domain" description="SAC" evidence="5">
    <location>
        <begin position="147"/>
        <end position="503"/>
    </location>
</feature>
<dbReference type="Pfam" id="PF02383">
    <property type="entry name" value="Syja_N"/>
    <property type="match status" value="1"/>
</dbReference>
<evidence type="ECO:0000259" key="5">
    <source>
        <dbReference type="PROSITE" id="PS50275"/>
    </source>
</evidence>
<dbReference type="GO" id="GO:0012505">
    <property type="term" value="C:endomembrane system"/>
    <property type="evidence" value="ECO:0007669"/>
    <property type="project" value="UniProtKB-SubCell"/>
</dbReference>
<gene>
    <name evidence="6" type="primary">Fig4</name>
    <name evidence="6" type="ORF">Bhyg_01573</name>
</gene>